<dbReference type="SUPFAM" id="SSF53756">
    <property type="entry name" value="UDP-Glycosyltransferase/glycogen phosphorylase"/>
    <property type="match status" value="1"/>
</dbReference>
<sequence>MLKQLYLTVLRWRPYKHKKVKIVYIMSFPRNDGHLIEQLEQQYHGMIIVLYTKNCQSYAASLNQKGIKTILFDKKTLLITTAISYLKSAPLIFVDNYFPELAILKKKQVVIQLWHANGALKQFGWGAYHTKHRSSKDQIRFQKVYDKMNYFIVNSLKMEAIFRNNYRLENAQFCHFGSPRLAYLEKLEVGETNQNNKVLYAPTYREGMNEMMLVINQAIKAFSAMPNFHFYMKLHPSIQLDAIELPRNVSIWEKHIFESFSEIGYLITDYSSVVFEYMHVKEQPNILFFCPDLEKYALNPGIEPDFFEYLPGPLVENEKQLIVALSNFSINSYKDNITRINEEWNQYQSKETINKIVELVERILGGFCEK</sequence>
<dbReference type="GO" id="GO:0005886">
    <property type="term" value="C:plasma membrane"/>
    <property type="evidence" value="ECO:0007669"/>
    <property type="project" value="UniProtKB-SubCell"/>
</dbReference>
<evidence type="ECO:0000313" key="9">
    <source>
        <dbReference type="Proteomes" id="UP000281488"/>
    </source>
</evidence>
<evidence type="ECO:0000256" key="1">
    <source>
        <dbReference type="ARBA" id="ARBA00004202"/>
    </source>
</evidence>
<accession>A0A3N3HVK1</accession>
<comment type="subcellular location">
    <subcellularLocation>
        <location evidence="1">Cell membrane</location>
        <topology evidence="1">Peripheral membrane protein</topology>
    </subcellularLocation>
</comment>
<dbReference type="EMBL" id="SEWT01000001">
    <property type="protein sequence ID" value="RYU35764.1"/>
    <property type="molecule type" value="Genomic_DNA"/>
</dbReference>
<evidence type="ECO:0000256" key="5">
    <source>
        <dbReference type="ARBA" id="ARBA00022944"/>
    </source>
</evidence>
<reference evidence="8 10" key="2">
    <citation type="submission" date="2019-02" db="EMBL/GenBank/DDBJ databases">
        <title>From farm to fork: dissemination of Tn554::fexA-optrA in linezolid-resistant Enterococcus faecalis clones from chicken feces and meat in Tunisia.</title>
        <authorList>
            <person name="Tedim A.P."/>
            <person name="Elghaieb H."/>
            <person name="Abbassi M.S."/>
            <person name="Novais C."/>
            <person name="Hassen A."/>
            <person name="Peixe L."/>
            <person name="Freitas A.R."/>
        </authorList>
    </citation>
    <scope>NUCLEOTIDE SEQUENCE [LARGE SCALE GENOMIC DNA]</scope>
    <source>
        <strain evidence="8 10">728T</strain>
    </source>
</reference>
<evidence type="ECO:0000256" key="3">
    <source>
        <dbReference type="ARBA" id="ARBA00022475"/>
    </source>
</evidence>
<dbReference type="Proteomes" id="UP000281488">
    <property type="component" value="Unassembled WGS sequence"/>
</dbReference>
<evidence type="ECO:0000313" key="7">
    <source>
        <dbReference type="EMBL" id="ROX35332.1"/>
    </source>
</evidence>
<dbReference type="GO" id="GO:0047355">
    <property type="term" value="F:CDP-glycerol glycerophosphotransferase activity"/>
    <property type="evidence" value="ECO:0007669"/>
    <property type="project" value="InterPro"/>
</dbReference>
<organism evidence="8 10">
    <name type="scientific">Enterococcus faecalis</name>
    <name type="common">Streptococcus faecalis</name>
    <dbReference type="NCBI Taxonomy" id="1351"/>
    <lineage>
        <taxon>Bacteria</taxon>
        <taxon>Bacillati</taxon>
        <taxon>Bacillota</taxon>
        <taxon>Bacilli</taxon>
        <taxon>Lactobacillales</taxon>
        <taxon>Enterococcaceae</taxon>
        <taxon>Enterococcus</taxon>
    </lineage>
</organism>
<dbReference type="Gene3D" id="3.40.50.12580">
    <property type="match status" value="1"/>
</dbReference>
<dbReference type="Proteomes" id="UP000292223">
    <property type="component" value="Unassembled WGS sequence"/>
</dbReference>
<dbReference type="EMBL" id="RKMZ01000001">
    <property type="protein sequence ID" value="ROX35332.1"/>
    <property type="molecule type" value="Genomic_DNA"/>
</dbReference>
<dbReference type="GO" id="GO:0019350">
    <property type="term" value="P:teichoic acid biosynthetic process"/>
    <property type="evidence" value="ECO:0007669"/>
    <property type="project" value="UniProtKB-KW"/>
</dbReference>
<keyword evidence="4 8" id="KW-0808">Transferase</keyword>
<dbReference type="RefSeq" id="WP_002378198.1">
    <property type="nucleotide sequence ID" value="NZ_AP018538.1"/>
</dbReference>
<dbReference type="InterPro" id="IPR007554">
    <property type="entry name" value="Glycerophosphate_synth"/>
</dbReference>
<keyword evidence="6" id="KW-0472">Membrane</keyword>
<evidence type="ECO:0000313" key="8">
    <source>
        <dbReference type="EMBL" id="RYU35764.1"/>
    </source>
</evidence>
<dbReference type="AlphaFoldDB" id="A0A3N3HVK1"/>
<evidence type="ECO:0000313" key="10">
    <source>
        <dbReference type="Proteomes" id="UP000292223"/>
    </source>
</evidence>
<dbReference type="InterPro" id="IPR043149">
    <property type="entry name" value="TagF_N"/>
</dbReference>
<keyword evidence="5" id="KW-0777">Teichoic acid biosynthesis</keyword>
<proteinExistence type="inferred from homology"/>
<dbReference type="PANTHER" id="PTHR37316">
    <property type="entry name" value="TEICHOIC ACID GLYCEROL-PHOSPHATE PRIMASE"/>
    <property type="match status" value="1"/>
</dbReference>
<dbReference type="InterPro" id="IPR043148">
    <property type="entry name" value="TagF_C"/>
</dbReference>
<protein>
    <submittedName>
        <fullName evidence="8">CDP-glycerol--poly(Glycerophosphate) glycerophosphotransferase</fullName>
    </submittedName>
</protein>
<dbReference type="Pfam" id="PF04464">
    <property type="entry name" value="Glyphos_transf"/>
    <property type="match status" value="1"/>
</dbReference>
<evidence type="ECO:0000256" key="6">
    <source>
        <dbReference type="ARBA" id="ARBA00023136"/>
    </source>
</evidence>
<dbReference type="Gene3D" id="3.40.50.11820">
    <property type="match status" value="1"/>
</dbReference>
<evidence type="ECO:0000256" key="4">
    <source>
        <dbReference type="ARBA" id="ARBA00022679"/>
    </source>
</evidence>
<gene>
    <name evidence="7" type="ORF">EGW16_03035</name>
    <name evidence="8" type="ORF">EU507_00515</name>
</gene>
<keyword evidence="3" id="KW-1003">Cell membrane</keyword>
<reference evidence="7 9" key="1">
    <citation type="submission" date="2018-10" db="EMBL/GenBank/DDBJ databases">
        <title>Genotypes and phenotypes of Enterococci isolated from broiler chickens.</title>
        <authorList>
            <person name="Muhammad A.R."/>
            <person name="Diarra M.S."/>
        </authorList>
    </citation>
    <scope>NUCLEOTIDE SEQUENCE [LARGE SCALE GENOMIC DNA]</scope>
    <source>
        <strain evidence="7 9">LIT2 A36'</strain>
    </source>
</reference>
<comment type="caution">
    <text evidence="8">The sequence shown here is derived from an EMBL/GenBank/DDBJ whole genome shotgun (WGS) entry which is preliminary data.</text>
</comment>
<name>A0A3N3HVK1_ENTFL</name>
<evidence type="ECO:0000256" key="2">
    <source>
        <dbReference type="ARBA" id="ARBA00010488"/>
    </source>
</evidence>
<dbReference type="InterPro" id="IPR051612">
    <property type="entry name" value="Teichoic_Acid_Biosynth"/>
</dbReference>
<comment type="similarity">
    <text evidence="2">Belongs to the CDP-glycerol glycerophosphotransferase family.</text>
</comment>
<dbReference type="PANTHER" id="PTHR37316:SF1">
    <property type="entry name" value="TEICHOIC ACID GLYCEROL-PHOSPHATE PRIMASE"/>
    <property type="match status" value="1"/>
</dbReference>